<evidence type="ECO:0000313" key="2">
    <source>
        <dbReference type="EMBL" id="CAB3764470.1"/>
    </source>
</evidence>
<organism evidence="2 3">
    <name type="scientific">Paraburkholderia solisilvae</name>
    <dbReference type="NCBI Taxonomy" id="624376"/>
    <lineage>
        <taxon>Bacteria</taxon>
        <taxon>Pseudomonadati</taxon>
        <taxon>Pseudomonadota</taxon>
        <taxon>Betaproteobacteria</taxon>
        <taxon>Burkholderiales</taxon>
        <taxon>Burkholderiaceae</taxon>
        <taxon>Paraburkholderia</taxon>
    </lineage>
</organism>
<accession>A0A6J5ECX8</accession>
<dbReference type="EMBL" id="CADIKF010000038">
    <property type="protein sequence ID" value="CAB3764470.1"/>
    <property type="molecule type" value="Genomic_DNA"/>
</dbReference>
<feature type="chain" id="PRO_5026737938" description="DUF4148 domain-containing protein" evidence="1">
    <location>
        <begin position="23"/>
        <end position="103"/>
    </location>
</feature>
<protein>
    <recommendedName>
        <fullName evidence="4">DUF4148 domain-containing protein</fullName>
    </recommendedName>
</protein>
<feature type="signal peptide" evidence="1">
    <location>
        <begin position="1"/>
        <end position="22"/>
    </location>
</feature>
<dbReference type="PROSITE" id="PS51257">
    <property type="entry name" value="PROKAR_LIPOPROTEIN"/>
    <property type="match status" value="1"/>
</dbReference>
<sequence>MKNSLTALPMLVGLAFSLAGCAAGGTTAPEGSPHLSATQCSDLAALKNNGGATPERNRSELAALRAAGYDPLRFDPYYPNNLEAAQRQVDRWYQQECPQAQPR</sequence>
<name>A0A6J5ECX8_9BURK</name>
<dbReference type="RefSeq" id="WP_175113175.1">
    <property type="nucleotide sequence ID" value="NZ_CADIKF010000038.1"/>
</dbReference>
<gene>
    <name evidence="2" type="ORF">LMG29739_04364</name>
</gene>
<evidence type="ECO:0008006" key="4">
    <source>
        <dbReference type="Google" id="ProtNLM"/>
    </source>
</evidence>
<keyword evidence="3" id="KW-1185">Reference proteome</keyword>
<proteinExistence type="predicted"/>
<evidence type="ECO:0000256" key="1">
    <source>
        <dbReference type="SAM" id="SignalP"/>
    </source>
</evidence>
<evidence type="ECO:0000313" key="3">
    <source>
        <dbReference type="Proteomes" id="UP000494329"/>
    </source>
</evidence>
<reference evidence="2 3" key="1">
    <citation type="submission" date="2020-04" db="EMBL/GenBank/DDBJ databases">
        <authorList>
            <person name="De Canck E."/>
        </authorList>
    </citation>
    <scope>NUCLEOTIDE SEQUENCE [LARGE SCALE GENOMIC DNA]</scope>
    <source>
        <strain evidence="2 3">LMG 29739</strain>
    </source>
</reference>
<dbReference type="AlphaFoldDB" id="A0A6J5ECX8"/>
<dbReference type="Proteomes" id="UP000494329">
    <property type="component" value="Unassembled WGS sequence"/>
</dbReference>
<keyword evidence="1" id="KW-0732">Signal</keyword>